<evidence type="ECO:0000259" key="2">
    <source>
        <dbReference type="Pfam" id="PF06738"/>
    </source>
</evidence>
<dbReference type="EMBL" id="CM002803">
    <property type="protein sequence ID" value="KEI68529.1"/>
    <property type="molecule type" value="Genomic_DNA"/>
</dbReference>
<reference evidence="3 4" key="1">
    <citation type="journal article" date="2014" name="Appl. Environ. Microbiol.">
        <title>Elucidation of insertion elements encoded on plasmids and in vitro construction of shuttle vectors from the toxic cyanobacterium Planktothrix.</title>
        <authorList>
            <person name="Christiansen G."/>
            <person name="Goesmann A."/>
            <person name="Kurmayer R."/>
        </authorList>
    </citation>
    <scope>NUCLEOTIDE SEQUENCE [LARGE SCALE GENOMIC DNA]</scope>
    <source>
        <strain evidence="3 4">NIVA-CYA 126/8</strain>
    </source>
</reference>
<dbReference type="Pfam" id="PF06738">
    <property type="entry name" value="ThrE"/>
    <property type="match status" value="1"/>
</dbReference>
<organism evidence="3 4">
    <name type="scientific">Planktothrix agardhii (strain NIVA-CYA 126/8)</name>
    <dbReference type="NCBI Taxonomy" id="388467"/>
    <lineage>
        <taxon>Bacteria</taxon>
        <taxon>Bacillati</taxon>
        <taxon>Cyanobacteriota</taxon>
        <taxon>Cyanophyceae</taxon>
        <taxon>Oscillatoriophycideae</taxon>
        <taxon>Oscillatoriales</taxon>
        <taxon>Microcoleaceae</taxon>
        <taxon>Planktothrix</taxon>
    </lineage>
</organism>
<name>A0A073CJQ0_PLAA1</name>
<dbReference type="RefSeq" id="WP_026798264.1">
    <property type="nucleotide sequence ID" value="NZ_CM002803.1"/>
</dbReference>
<dbReference type="GeneID" id="77289884"/>
<feature type="domain" description="Threonine/serine exporter-like N-terminal" evidence="2">
    <location>
        <begin position="15"/>
        <end position="113"/>
    </location>
</feature>
<evidence type="ECO:0000313" key="4">
    <source>
        <dbReference type="Proteomes" id="UP000027395"/>
    </source>
</evidence>
<dbReference type="InterPro" id="IPR010619">
    <property type="entry name" value="ThrE-like_N"/>
</dbReference>
<dbReference type="GO" id="GO:0022857">
    <property type="term" value="F:transmembrane transporter activity"/>
    <property type="evidence" value="ECO:0007669"/>
    <property type="project" value="InterPro"/>
</dbReference>
<keyword evidence="4" id="KW-1185">Reference proteome</keyword>
<proteinExistence type="inferred from homology"/>
<dbReference type="HOGENOM" id="CLU_2106712_0_0_3"/>
<protein>
    <recommendedName>
        <fullName evidence="2">Threonine/serine exporter-like N-terminal domain-containing protein</fullName>
    </recommendedName>
</protein>
<dbReference type="PATRIC" id="fig|388467.6.peg.3740"/>
<accession>A0A073CJQ0</accession>
<comment type="similarity">
    <text evidence="1">Belongs to the ThrE exporter (TC 2.A.79) family.</text>
</comment>
<dbReference type="Proteomes" id="UP000027395">
    <property type="component" value="Chromosome"/>
</dbReference>
<dbReference type="STRING" id="388467.A19Y_3795"/>
<gene>
    <name evidence="3" type="ORF">A19Y_3795</name>
</gene>
<sequence>MTPTVLPEIDQKFHLVLLTARLLLQNSAATERVHRVTHQLADSLGIEARLLVSYEAITLTTKIHNQFYSRISIPIPVMKINMMVITQVMRLVDDIQQGHKTLEQLTDELELINYH</sequence>
<evidence type="ECO:0000256" key="1">
    <source>
        <dbReference type="ARBA" id="ARBA00034125"/>
    </source>
</evidence>
<dbReference type="AlphaFoldDB" id="A0A073CJQ0"/>
<evidence type="ECO:0000313" key="3">
    <source>
        <dbReference type="EMBL" id="KEI68529.1"/>
    </source>
</evidence>